<comment type="caution">
    <text evidence="9">The sequence shown here is derived from an EMBL/GenBank/DDBJ whole genome shotgun (WGS) entry which is preliminary data.</text>
</comment>
<dbReference type="GO" id="GO:0003700">
    <property type="term" value="F:DNA-binding transcription factor activity"/>
    <property type="evidence" value="ECO:0007669"/>
    <property type="project" value="InterPro"/>
</dbReference>
<dbReference type="Gene3D" id="1.20.5.170">
    <property type="match status" value="1"/>
</dbReference>
<evidence type="ECO:0000259" key="8">
    <source>
        <dbReference type="PROSITE" id="PS50217"/>
    </source>
</evidence>
<evidence type="ECO:0000256" key="5">
    <source>
        <dbReference type="ARBA" id="ARBA00023163"/>
    </source>
</evidence>
<feature type="compositionally biased region" description="Polar residues" evidence="7">
    <location>
        <begin position="191"/>
        <end position="213"/>
    </location>
</feature>
<dbReference type="Pfam" id="PF00170">
    <property type="entry name" value="bZIP_1"/>
    <property type="match status" value="1"/>
</dbReference>
<dbReference type="Gramene" id="Psat06G0303800-T1">
    <property type="protein sequence ID" value="KAI5397061.1"/>
    <property type="gene ID" value="KIW84_063038"/>
</dbReference>
<keyword evidence="3" id="KW-0805">Transcription regulation</keyword>
<evidence type="ECO:0000256" key="3">
    <source>
        <dbReference type="ARBA" id="ARBA00023015"/>
    </source>
</evidence>
<feature type="region of interest" description="Disordered" evidence="7">
    <location>
        <begin position="191"/>
        <end position="296"/>
    </location>
</feature>
<dbReference type="SMART" id="SM00338">
    <property type="entry name" value="BRLZ"/>
    <property type="match status" value="1"/>
</dbReference>
<evidence type="ECO:0000256" key="2">
    <source>
        <dbReference type="ARBA" id="ARBA00007163"/>
    </source>
</evidence>
<reference evidence="9 10" key="1">
    <citation type="journal article" date="2022" name="Nat. Genet.">
        <title>Improved pea reference genome and pan-genome highlight genomic features and evolutionary characteristics.</title>
        <authorList>
            <person name="Yang T."/>
            <person name="Liu R."/>
            <person name="Luo Y."/>
            <person name="Hu S."/>
            <person name="Wang D."/>
            <person name="Wang C."/>
            <person name="Pandey M.K."/>
            <person name="Ge S."/>
            <person name="Xu Q."/>
            <person name="Li N."/>
            <person name="Li G."/>
            <person name="Huang Y."/>
            <person name="Saxena R.K."/>
            <person name="Ji Y."/>
            <person name="Li M."/>
            <person name="Yan X."/>
            <person name="He Y."/>
            <person name="Liu Y."/>
            <person name="Wang X."/>
            <person name="Xiang C."/>
            <person name="Varshney R.K."/>
            <person name="Ding H."/>
            <person name="Gao S."/>
            <person name="Zong X."/>
        </authorList>
    </citation>
    <scope>NUCLEOTIDE SEQUENCE [LARGE SCALE GENOMIC DNA]</scope>
    <source>
        <strain evidence="9 10">cv. Zhongwan 6</strain>
    </source>
</reference>
<name>A0A9D4W7X6_PEA</name>
<dbReference type="AlphaFoldDB" id="A0A9D4W7X6"/>
<dbReference type="EMBL" id="JAMSHJ010000006">
    <property type="protein sequence ID" value="KAI5397061.1"/>
    <property type="molecule type" value="Genomic_DNA"/>
</dbReference>
<evidence type="ECO:0000256" key="1">
    <source>
        <dbReference type="ARBA" id="ARBA00004123"/>
    </source>
</evidence>
<dbReference type="InterPro" id="IPR046347">
    <property type="entry name" value="bZIP_sf"/>
</dbReference>
<keyword evidence="6" id="KW-0539">Nucleus</keyword>
<feature type="compositionally biased region" description="Polar residues" evidence="7">
    <location>
        <begin position="222"/>
        <end position="233"/>
    </location>
</feature>
<dbReference type="PROSITE" id="PS00036">
    <property type="entry name" value="BZIP_BASIC"/>
    <property type="match status" value="1"/>
</dbReference>
<dbReference type="GO" id="GO:0000976">
    <property type="term" value="F:transcription cis-regulatory region binding"/>
    <property type="evidence" value="ECO:0007669"/>
    <property type="project" value="UniProtKB-ARBA"/>
</dbReference>
<comment type="similarity">
    <text evidence="2">Belongs to the bZIP family.</text>
</comment>
<sequence>MFKESVEFYQTFITLHKLVFRATTISLLFSTNSFNVSLKLRFQFLEAAGFANFSSLMGKEEFNPFGRPYNFMVPQDQTPNQPMPPHWSTTMQAYYNPGSAPNPFYNPLAAGPYLYQQYMWQNQANNALLHYDALNDPARLSNKPPVAKDATLAFSEMVRRNIGEGKQDFNKLFAGNSQPLSLITGDLREYGNTSSAPKNVRDGTSISVPSGSKRSPEEEQEGTNNVFPSSLTLKPNMIIGDENPSGLTQNLETFAKESDADAETQLKNMEGSDDIRKERKRQSNRESAKRSRIRKQQECEELSKTIDTLKDENSVLTQRLVTLSEECQELTIENNSIEEELVKRYGSESIADLLLMKPVSGGFPKSV</sequence>
<dbReference type="Proteomes" id="UP001058974">
    <property type="component" value="Chromosome 6"/>
</dbReference>
<protein>
    <recommendedName>
        <fullName evidence="8">BZIP domain-containing protein</fullName>
    </recommendedName>
</protein>
<dbReference type="SUPFAM" id="SSF57959">
    <property type="entry name" value="Leucine zipper domain"/>
    <property type="match status" value="1"/>
</dbReference>
<comment type="subcellular location">
    <subcellularLocation>
        <location evidence="1">Nucleus</location>
    </subcellularLocation>
</comment>
<feature type="domain" description="BZIP" evidence="8">
    <location>
        <begin position="274"/>
        <end position="337"/>
    </location>
</feature>
<dbReference type="InterPro" id="IPR012900">
    <property type="entry name" value="MFMR"/>
</dbReference>
<keyword evidence="4" id="KW-0238">DNA-binding</keyword>
<evidence type="ECO:0000256" key="4">
    <source>
        <dbReference type="ARBA" id="ARBA00023125"/>
    </source>
</evidence>
<dbReference type="PROSITE" id="PS50217">
    <property type="entry name" value="BZIP"/>
    <property type="match status" value="1"/>
</dbReference>
<dbReference type="CDD" id="cd14702">
    <property type="entry name" value="bZIP_plant_GBF1"/>
    <property type="match status" value="1"/>
</dbReference>
<dbReference type="Pfam" id="PF07777">
    <property type="entry name" value="MFMR"/>
    <property type="match status" value="1"/>
</dbReference>
<evidence type="ECO:0000313" key="9">
    <source>
        <dbReference type="EMBL" id="KAI5397061.1"/>
    </source>
</evidence>
<dbReference type="GO" id="GO:0005634">
    <property type="term" value="C:nucleus"/>
    <property type="evidence" value="ECO:0007669"/>
    <property type="project" value="UniProtKB-SubCell"/>
</dbReference>
<evidence type="ECO:0000256" key="6">
    <source>
        <dbReference type="ARBA" id="ARBA00023242"/>
    </source>
</evidence>
<dbReference type="InterPro" id="IPR004827">
    <property type="entry name" value="bZIP"/>
</dbReference>
<keyword evidence="10" id="KW-1185">Reference proteome</keyword>
<keyword evidence="5" id="KW-0804">Transcription</keyword>
<accession>A0A9D4W7X6</accession>
<evidence type="ECO:0000256" key="7">
    <source>
        <dbReference type="SAM" id="MobiDB-lite"/>
    </source>
</evidence>
<dbReference type="InterPro" id="IPR044827">
    <property type="entry name" value="GBF-like"/>
</dbReference>
<organism evidence="9 10">
    <name type="scientific">Pisum sativum</name>
    <name type="common">Garden pea</name>
    <name type="synonym">Lathyrus oleraceus</name>
    <dbReference type="NCBI Taxonomy" id="3888"/>
    <lineage>
        <taxon>Eukaryota</taxon>
        <taxon>Viridiplantae</taxon>
        <taxon>Streptophyta</taxon>
        <taxon>Embryophyta</taxon>
        <taxon>Tracheophyta</taxon>
        <taxon>Spermatophyta</taxon>
        <taxon>Magnoliopsida</taxon>
        <taxon>eudicotyledons</taxon>
        <taxon>Gunneridae</taxon>
        <taxon>Pentapetalae</taxon>
        <taxon>rosids</taxon>
        <taxon>fabids</taxon>
        <taxon>Fabales</taxon>
        <taxon>Fabaceae</taxon>
        <taxon>Papilionoideae</taxon>
        <taxon>50 kb inversion clade</taxon>
        <taxon>NPAAA clade</taxon>
        <taxon>Hologalegina</taxon>
        <taxon>IRL clade</taxon>
        <taxon>Fabeae</taxon>
        <taxon>Lathyrus</taxon>
    </lineage>
</organism>
<proteinExistence type="inferred from homology"/>
<gene>
    <name evidence="9" type="ORF">KIW84_063038</name>
</gene>
<evidence type="ECO:0000313" key="10">
    <source>
        <dbReference type="Proteomes" id="UP001058974"/>
    </source>
</evidence>
<dbReference type="InterPro" id="IPR045314">
    <property type="entry name" value="bZIP_plant_GBF1"/>
</dbReference>
<dbReference type="PANTHER" id="PTHR45967">
    <property type="entry name" value="G-BOX-BINDING FACTOR 3-RELATED"/>
    <property type="match status" value="1"/>
</dbReference>
<feature type="compositionally biased region" description="Basic and acidic residues" evidence="7">
    <location>
        <begin position="273"/>
        <end position="296"/>
    </location>
</feature>
<dbReference type="PANTHER" id="PTHR45967:SF38">
    <property type="entry name" value="G-BOX-BINDING FACTOR 2"/>
    <property type="match status" value="1"/>
</dbReference>